<dbReference type="PROSITE" id="PS51482">
    <property type="entry name" value="DEGV"/>
    <property type="match status" value="1"/>
</dbReference>
<dbReference type="EMBL" id="AWQQ01000105">
    <property type="protein sequence ID" value="PHJ37244.1"/>
    <property type="molecule type" value="Genomic_DNA"/>
</dbReference>
<gene>
    <name evidence="1" type="ORF">P378_17745</name>
</gene>
<evidence type="ECO:0008006" key="3">
    <source>
        <dbReference type="Google" id="ProtNLM"/>
    </source>
</evidence>
<name>A0A2C6MCH5_9FIRM</name>
<comment type="caution">
    <text evidence="1">The sequence shown here is derived from an EMBL/GenBank/DDBJ whole genome shotgun (WGS) entry which is preliminary data.</text>
</comment>
<dbReference type="Proteomes" id="UP000222564">
    <property type="component" value="Unassembled WGS sequence"/>
</dbReference>
<dbReference type="InterPro" id="IPR003797">
    <property type="entry name" value="DegV"/>
</dbReference>
<dbReference type="Gene3D" id="3.40.50.10170">
    <property type="match status" value="1"/>
</dbReference>
<evidence type="ECO:0000313" key="1">
    <source>
        <dbReference type="EMBL" id="PHJ37244.1"/>
    </source>
</evidence>
<dbReference type="Pfam" id="PF02645">
    <property type="entry name" value="DegV"/>
    <property type="match status" value="1"/>
</dbReference>
<reference evidence="1 2" key="1">
    <citation type="submission" date="2013-09" db="EMBL/GenBank/DDBJ databases">
        <title>Biodegradation of hydrocarbons in the deep terrestrial subsurface : characterization of a microbial consortium composed of two Desulfotomaculum species originating from a deep geological formation.</title>
        <authorList>
            <person name="Aullo T."/>
            <person name="Berlendis S."/>
            <person name="Lascourreges J.-F."/>
            <person name="Dessort D."/>
            <person name="Saint-Laurent S."/>
            <person name="Schraauwers B."/>
            <person name="Mas J."/>
            <person name="Magot M."/>
            <person name="Ranchou-Peyruse A."/>
        </authorList>
    </citation>
    <scope>NUCLEOTIDE SEQUENCE [LARGE SCALE GENOMIC DNA]</scope>
    <source>
        <strain evidence="1 2">Bs107</strain>
    </source>
</reference>
<sequence>MKGKVAIVTDSTCDLDQEVIREYDIRVLPLKVIYPNNEEYLDRTETSPRQIYERMPEEIPSTSLPRHKLWSCLKSSRQMVLLMSFLFIFPAG</sequence>
<accession>A0A2C6MCH5</accession>
<evidence type="ECO:0000313" key="2">
    <source>
        <dbReference type="Proteomes" id="UP000222564"/>
    </source>
</evidence>
<dbReference type="SUPFAM" id="SSF82549">
    <property type="entry name" value="DAK1/DegV-like"/>
    <property type="match status" value="1"/>
</dbReference>
<dbReference type="AlphaFoldDB" id="A0A2C6MCH5"/>
<protein>
    <recommendedName>
        <fullName evidence="3">DegV family protein</fullName>
    </recommendedName>
</protein>
<proteinExistence type="predicted"/>
<keyword evidence="2" id="KW-1185">Reference proteome</keyword>
<organism evidence="1 2">
    <name type="scientific">Desulforamulus profundi</name>
    <dbReference type="NCBI Taxonomy" id="1383067"/>
    <lineage>
        <taxon>Bacteria</taxon>
        <taxon>Bacillati</taxon>
        <taxon>Bacillota</taxon>
        <taxon>Clostridia</taxon>
        <taxon>Eubacteriales</taxon>
        <taxon>Peptococcaceae</taxon>
        <taxon>Desulforamulus</taxon>
    </lineage>
</organism>